<dbReference type="Pfam" id="PF00337">
    <property type="entry name" value="Gal-bind_lectin"/>
    <property type="match status" value="2"/>
</dbReference>
<evidence type="ECO:0000256" key="1">
    <source>
        <dbReference type="ARBA" id="ARBA00022734"/>
    </source>
</evidence>
<dbReference type="FunFam" id="2.60.120.200:FF:000261">
    <property type="entry name" value="Galectin"/>
    <property type="match status" value="1"/>
</dbReference>
<dbReference type="SMART" id="SM00908">
    <property type="entry name" value="Gal-bind_lectin"/>
    <property type="match status" value="2"/>
</dbReference>
<reference evidence="4 5" key="1">
    <citation type="submission" date="2014-09" db="EMBL/GenBank/DDBJ databases">
        <authorList>
            <person name="Martin A.A."/>
        </authorList>
    </citation>
    <scope>NUCLEOTIDE SEQUENCE</scope>
    <source>
        <strain evidence="5">ED321</strain>
        <strain evidence="4">ED321 Heterogonic</strain>
    </source>
</reference>
<dbReference type="InterPro" id="IPR001079">
    <property type="entry name" value="Galectin_CRD"/>
</dbReference>
<evidence type="ECO:0000256" key="2">
    <source>
        <dbReference type="RuleBase" id="RU102079"/>
    </source>
</evidence>
<proteinExistence type="predicted"/>
<feature type="domain" description="Galectin" evidence="3">
    <location>
        <begin position="34"/>
        <end position="170"/>
    </location>
</feature>
<organism evidence="4">
    <name type="scientific">Strongyloides ratti</name>
    <name type="common">Parasitic roundworm</name>
    <dbReference type="NCBI Taxonomy" id="34506"/>
    <lineage>
        <taxon>Eukaryota</taxon>
        <taxon>Metazoa</taxon>
        <taxon>Ecdysozoa</taxon>
        <taxon>Nematoda</taxon>
        <taxon>Chromadorea</taxon>
        <taxon>Rhabditida</taxon>
        <taxon>Tylenchina</taxon>
        <taxon>Panagrolaimomorpha</taxon>
        <taxon>Strongyloidoidea</taxon>
        <taxon>Strongyloididae</taxon>
        <taxon>Strongyloides</taxon>
    </lineage>
</organism>
<protein>
    <recommendedName>
        <fullName evidence="2">Galectin</fullName>
    </recommendedName>
</protein>
<sequence>MAALIRKLFKLDKKVVTKKNSITGRNHPFNVPYLSRLEGLQLLPGQSLIIRGLIIGKQDFIINLTNGGCVELDEEVTKLDDRLLTMRVDLPTKQIYFNACINDEWGKTGTVKHTWKNGDEFDIRIRCHEKEYEIFVDHKLVAKFAHYKPLTEVTHVYINGGVQLYNVSWEGKYYNVPYEADIPGNFNPGRKLYVSGLIKKLAKNFEIKFHSGNNIALRLKPQISDKKILCNTMTDDKWGTDTRIGKEFFPFKKKRTFDLLVYCEDTKFVIYVDDCPVGVYDHKISCKTIDKISINGDIILHGVHLK</sequence>
<keyword evidence="5" id="KW-1185">Reference proteome</keyword>
<keyword evidence="1 2" id="KW-0430">Lectin</keyword>
<dbReference type="SUPFAM" id="SSF49899">
    <property type="entry name" value="Concanavalin A-like lectins/glucanases"/>
    <property type="match status" value="2"/>
</dbReference>
<feature type="domain" description="Galectin" evidence="3">
    <location>
        <begin position="178"/>
        <end position="306"/>
    </location>
</feature>
<dbReference type="SMART" id="SM00276">
    <property type="entry name" value="GLECT"/>
    <property type="match status" value="2"/>
</dbReference>
<dbReference type="EMBL" id="LN609529">
    <property type="protein sequence ID" value="CEF67489.1"/>
    <property type="molecule type" value="Genomic_DNA"/>
</dbReference>
<dbReference type="Gene3D" id="2.60.120.200">
    <property type="match status" value="2"/>
</dbReference>
<dbReference type="CTD" id="36379854"/>
<dbReference type="AlphaFoldDB" id="A0A090MYN4"/>
<dbReference type="PANTHER" id="PTHR11346">
    <property type="entry name" value="GALECTIN"/>
    <property type="match status" value="1"/>
</dbReference>
<reference evidence="6" key="2">
    <citation type="submission" date="2020-12" db="UniProtKB">
        <authorList>
            <consortium name="WormBaseParasite"/>
        </authorList>
    </citation>
    <scope>IDENTIFICATION</scope>
</reference>
<dbReference type="InterPro" id="IPR044156">
    <property type="entry name" value="Galectin-like"/>
</dbReference>
<dbReference type="CDD" id="cd00070">
    <property type="entry name" value="GLECT"/>
    <property type="match status" value="2"/>
</dbReference>
<dbReference type="RefSeq" id="XP_024506689.1">
    <property type="nucleotide sequence ID" value="XM_024653188.1"/>
</dbReference>
<evidence type="ECO:0000313" key="6">
    <source>
        <dbReference type="WBParaSite" id="SRAE_2000215100.1"/>
    </source>
</evidence>
<evidence type="ECO:0000313" key="4">
    <source>
        <dbReference type="EMBL" id="CEF67489.1"/>
    </source>
</evidence>
<dbReference type="WormBase" id="SRAE_2000215100">
    <property type="protein sequence ID" value="SRP01311"/>
    <property type="gene ID" value="WBGene00262360"/>
</dbReference>
<evidence type="ECO:0000259" key="3">
    <source>
        <dbReference type="PROSITE" id="PS51304"/>
    </source>
</evidence>
<dbReference type="OrthoDB" id="5795596at2759"/>
<name>A0A090MYN4_STRRB</name>
<evidence type="ECO:0000313" key="7">
    <source>
        <dbReference type="WormBase" id="SRAE_2000215100"/>
    </source>
</evidence>
<gene>
    <name evidence="4 6 7" type="ORF">SRAE_2000215100</name>
</gene>
<accession>A0A090MYN4</accession>
<dbReference type="Proteomes" id="UP000035682">
    <property type="component" value="Unplaced"/>
</dbReference>
<dbReference type="GO" id="GO:0030246">
    <property type="term" value="F:carbohydrate binding"/>
    <property type="evidence" value="ECO:0007669"/>
    <property type="project" value="UniProtKB-UniRule"/>
</dbReference>
<dbReference type="STRING" id="34506.A0A090MYN4"/>
<dbReference type="GeneID" id="36379854"/>
<dbReference type="WBParaSite" id="SRAE_2000215100.1">
    <property type="protein sequence ID" value="SRAE_2000215100.1"/>
    <property type="gene ID" value="WBGene00262360"/>
</dbReference>
<evidence type="ECO:0000313" key="5">
    <source>
        <dbReference type="Proteomes" id="UP000035682"/>
    </source>
</evidence>
<dbReference type="PROSITE" id="PS51304">
    <property type="entry name" value="GALECTIN"/>
    <property type="match status" value="2"/>
</dbReference>
<dbReference type="InterPro" id="IPR013320">
    <property type="entry name" value="ConA-like_dom_sf"/>
</dbReference>
<dbReference type="PANTHER" id="PTHR11346:SF189">
    <property type="entry name" value="GALECTIN"/>
    <property type="match status" value="1"/>
</dbReference>
<dbReference type="OMA" id="SWEGKYY"/>